<accession>A0A8S4R1G4</accession>
<protein>
    <submittedName>
        <fullName evidence="1">Jg17704 protein</fullName>
    </submittedName>
</protein>
<feature type="non-terminal residue" evidence="1">
    <location>
        <position position="1"/>
    </location>
</feature>
<dbReference type="GO" id="GO:0003878">
    <property type="term" value="F:ATP citrate synthase activity"/>
    <property type="evidence" value="ECO:0007669"/>
    <property type="project" value="TreeGrafter"/>
</dbReference>
<sequence length="108" mass="12264">INTQTLKTFIFITQTLSSCGNRTHDLGLRKQGHCPLCQSAVNLWFGCITNALTNREEGDNYIAMGSINALFVLGRTIGLVGHYLDQKRLKQPLYRHPWDDITYMSPHN</sequence>
<dbReference type="InterPro" id="IPR036969">
    <property type="entry name" value="Citrate_synthase_sf"/>
</dbReference>
<dbReference type="GO" id="GO:0005829">
    <property type="term" value="C:cytosol"/>
    <property type="evidence" value="ECO:0007669"/>
    <property type="project" value="TreeGrafter"/>
</dbReference>
<evidence type="ECO:0000313" key="2">
    <source>
        <dbReference type="Proteomes" id="UP000838756"/>
    </source>
</evidence>
<gene>
    <name evidence="1" type="primary">jg17704</name>
    <name evidence="1" type="ORF">PAEG_LOCUS8981</name>
</gene>
<comment type="caution">
    <text evidence="1">The sequence shown here is derived from an EMBL/GenBank/DDBJ whole genome shotgun (WGS) entry which is preliminary data.</text>
</comment>
<dbReference type="InterPro" id="IPR002020">
    <property type="entry name" value="Citrate_synthase"/>
</dbReference>
<evidence type="ECO:0000313" key="1">
    <source>
        <dbReference type="EMBL" id="CAH2229534.1"/>
    </source>
</evidence>
<dbReference type="OrthoDB" id="3261737at2759"/>
<dbReference type="SUPFAM" id="SSF48256">
    <property type="entry name" value="Citrate synthase"/>
    <property type="match status" value="1"/>
</dbReference>
<dbReference type="PANTHER" id="PTHR23118:SF42">
    <property type="entry name" value="ATP-CITRATE SYNTHASE"/>
    <property type="match status" value="1"/>
</dbReference>
<dbReference type="Proteomes" id="UP000838756">
    <property type="component" value="Unassembled WGS sequence"/>
</dbReference>
<dbReference type="PANTHER" id="PTHR23118">
    <property type="entry name" value="ATP-CITRATE SYNTHASE"/>
    <property type="match status" value="1"/>
</dbReference>
<dbReference type="GO" id="GO:0006633">
    <property type="term" value="P:fatty acid biosynthetic process"/>
    <property type="evidence" value="ECO:0007669"/>
    <property type="project" value="TreeGrafter"/>
</dbReference>
<keyword evidence="2" id="KW-1185">Reference proteome</keyword>
<organism evidence="1 2">
    <name type="scientific">Pararge aegeria aegeria</name>
    <dbReference type="NCBI Taxonomy" id="348720"/>
    <lineage>
        <taxon>Eukaryota</taxon>
        <taxon>Metazoa</taxon>
        <taxon>Ecdysozoa</taxon>
        <taxon>Arthropoda</taxon>
        <taxon>Hexapoda</taxon>
        <taxon>Insecta</taxon>
        <taxon>Pterygota</taxon>
        <taxon>Neoptera</taxon>
        <taxon>Endopterygota</taxon>
        <taxon>Lepidoptera</taxon>
        <taxon>Glossata</taxon>
        <taxon>Ditrysia</taxon>
        <taxon>Papilionoidea</taxon>
        <taxon>Nymphalidae</taxon>
        <taxon>Satyrinae</taxon>
        <taxon>Satyrini</taxon>
        <taxon>Parargina</taxon>
        <taxon>Pararge</taxon>
    </lineage>
</organism>
<name>A0A8S4R1G4_9NEOP</name>
<proteinExistence type="predicted"/>
<dbReference type="GO" id="GO:0006085">
    <property type="term" value="P:acetyl-CoA biosynthetic process"/>
    <property type="evidence" value="ECO:0007669"/>
    <property type="project" value="TreeGrafter"/>
</dbReference>
<reference evidence="1" key="1">
    <citation type="submission" date="2022-03" db="EMBL/GenBank/DDBJ databases">
        <authorList>
            <person name="Lindestad O."/>
        </authorList>
    </citation>
    <scope>NUCLEOTIDE SEQUENCE</scope>
</reference>
<dbReference type="EMBL" id="CAKXAJ010024724">
    <property type="protein sequence ID" value="CAH2229534.1"/>
    <property type="molecule type" value="Genomic_DNA"/>
</dbReference>
<dbReference type="AlphaFoldDB" id="A0A8S4R1G4"/>